<evidence type="ECO:0000256" key="5">
    <source>
        <dbReference type="SAM" id="Phobius"/>
    </source>
</evidence>
<dbReference type="OrthoDB" id="6419888at2759"/>
<feature type="transmembrane region" description="Helical" evidence="5">
    <location>
        <begin position="152"/>
        <end position="171"/>
    </location>
</feature>
<organism evidence="6 7">
    <name type="scientific">Elysia chlorotica</name>
    <name type="common">Eastern emerald elysia</name>
    <name type="synonym">Sea slug</name>
    <dbReference type="NCBI Taxonomy" id="188477"/>
    <lineage>
        <taxon>Eukaryota</taxon>
        <taxon>Metazoa</taxon>
        <taxon>Spiralia</taxon>
        <taxon>Lophotrochozoa</taxon>
        <taxon>Mollusca</taxon>
        <taxon>Gastropoda</taxon>
        <taxon>Heterobranchia</taxon>
        <taxon>Euthyneura</taxon>
        <taxon>Panpulmonata</taxon>
        <taxon>Sacoglossa</taxon>
        <taxon>Placobranchoidea</taxon>
        <taxon>Plakobranchidae</taxon>
        <taxon>Elysia</taxon>
    </lineage>
</organism>
<dbReference type="Proteomes" id="UP000271974">
    <property type="component" value="Unassembled WGS sequence"/>
</dbReference>
<dbReference type="EMBL" id="RQTK01000907">
    <property type="protein sequence ID" value="RUS73716.1"/>
    <property type="molecule type" value="Genomic_DNA"/>
</dbReference>
<accession>A0A433SWP0</accession>
<name>A0A433SWP0_ELYCH</name>
<evidence type="ECO:0000256" key="3">
    <source>
        <dbReference type="ARBA" id="ARBA00022989"/>
    </source>
</evidence>
<dbReference type="GO" id="GO:0016020">
    <property type="term" value="C:membrane"/>
    <property type="evidence" value="ECO:0007669"/>
    <property type="project" value="UniProtKB-SubCell"/>
</dbReference>
<evidence type="ECO:0000256" key="4">
    <source>
        <dbReference type="ARBA" id="ARBA00023136"/>
    </source>
</evidence>
<evidence type="ECO:0000313" key="6">
    <source>
        <dbReference type="EMBL" id="RUS73716.1"/>
    </source>
</evidence>
<evidence type="ECO:0000256" key="2">
    <source>
        <dbReference type="ARBA" id="ARBA00022692"/>
    </source>
</evidence>
<dbReference type="AlphaFoldDB" id="A0A433SWP0"/>
<proteinExistence type="predicted"/>
<evidence type="ECO:0000256" key="1">
    <source>
        <dbReference type="ARBA" id="ARBA00004141"/>
    </source>
</evidence>
<dbReference type="Pfam" id="PF13903">
    <property type="entry name" value="Claudin_2"/>
    <property type="match status" value="1"/>
</dbReference>
<gene>
    <name evidence="6" type="ORF">EGW08_018522</name>
</gene>
<keyword evidence="7" id="KW-1185">Reference proteome</keyword>
<dbReference type="Gene3D" id="1.20.140.150">
    <property type="match status" value="1"/>
</dbReference>
<comment type="caution">
    <text evidence="6">The sequence shown here is derived from an EMBL/GenBank/DDBJ whole genome shotgun (WGS) entry which is preliminary data.</text>
</comment>
<keyword evidence="3 5" id="KW-1133">Transmembrane helix</keyword>
<reference evidence="6 7" key="1">
    <citation type="submission" date="2019-01" db="EMBL/GenBank/DDBJ databases">
        <title>A draft genome assembly of the solar-powered sea slug Elysia chlorotica.</title>
        <authorList>
            <person name="Cai H."/>
            <person name="Li Q."/>
            <person name="Fang X."/>
            <person name="Li J."/>
            <person name="Curtis N.E."/>
            <person name="Altenburger A."/>
            <person name="Shibata T."/>
            <person name="Feng M."/>
            <person name="Maeda T."/>
            <person name="Schwartz J.A."/>
            <person name="Shigenobu S."/>
            <person name="Lundholm N."/>
            <person name="Nishiyama T."/>
            <person name="Yang H."/>
            <person name="Hasebe M."/>
            <person name="Li S."/>
            <person name="Pierce S.K."/>
            <person name="Wang J."/>
        </authorList>
    </citation>
    <scope>NUCLEOTIDE SEQUENCE [LARGE SCALE GENOMIC DNA]</scope>
    <source>
        <strain evidence="6">EC2010</strain>
        <tissue evidence="6">Whole organism of an adult</tissue>
    </source>
</reference>
<comment type="subcellular location">
    <subcellularLocation>
        <location evidence="1">Membrane</location>
        <topology evidence="1">Multi-pass membrane protein</topology>
    </subcellularLocation>
</comment>
<dbReference type="InterPro" id="IPR004031">
    <property type="entry name" value="PMP22/EMP/MP20/Claudin"/>
</dbReference>
<keyword evidence="2 5" id="KW-0812">Transmembrane</keyword>
<evidence type="ECO:0000313" key="7">
    <source>
        <dbReference type="Proteomes" id="UP000271974"/>
    </source>
</evidence>
<protein>
    <submittedName>
        <fullName evidence="6">Uncharacterized protein</fullName>
    </submittedName>
</protein>
<sequence length="265" mass="29327">MVSPLLILFTCALSVGLVATLIVLVAVAGDSWETSTFSHDVIVTVNNSCTFGSQVECRIHQLSGKPILYRYDEYVDSQPNNKSYFLYKTNSGLWRTCDSLTDELRDRMQWSESNFNGRQCFTFVTDYDEDSQNLSHGSKQIARLQNSAASCYIVVVIDLTAAAIVGIIGLINKQVASCMVTGVLYLMAGESSVFGLSMFHTKDHYEKYQCYALDEIPARVCPARDVSLGYAVPLAWVGVFACGIACIIWLCVSRALRVIMAKTML</sequence>
<keyword evidence="4 5" id="KW-0472">Membrane</keyword>
<feature type="transmembrane region" description="Helical" evidence="5">
    <location>
        <begin position="234"/>
        <end position="256"/>
    </location>
</feature>